<organism evidence="1 2">
    <name type="scientific">Desulfacinum hydrothermale DSM 13146</name>
    <dbReference type="NCBI Taxonomy" id="1121390"/>
    <lineage>
        <taxon>Bacteria</taxon>
        <taxon>Pseudomonadati</taxon>
        <taxon>Thermodesulfobacteriota</taxon>
        <taxon>Syntrophobacteria</taxon>
        <taxon>Syntrophobacterales</taxon>
        <taxon>Syntrophobacteraceae</taxon>
        <taxon>Desulfacinum</taxon>
    </lineage>
</organism>
<accession>A0A1W1XC96</accession>
<name>A0A1W1XC96_9BACT</name>
<keyword evidence="2" id="KW-1185">Reference proteome</keyword>
<reference evidence="1 2" key="1">
    <citation type="submission" date="2017-04" db="EMBL/GenBank/DDBJ databases">
        <authorList>
            <person name="Afonso C.L."/>
            <person name="Miller P.J."/>
            <person name="Scott M.A."/>
            <person name="Spackman E."/>
            <person name="Goraichik I."/>
            <person name="Dimitrov K.M."/>
            <person name="Suarez D.L."/>
            <person name="Swayne D.E."/>
        </authorList>
    </citation>
    <scope>NUCLEOTIDE SEQUENCE [LARGE SCALE GENOMIC DNA]</scope>
    <source>
        <strain evidence="1 2">DSM 13146</strain>
    </source>
</reference>
<dbReference type="STRING" id="1121390.SAMN02746041_01195"/>
<dbReference type="InterPro" id="IPR025293">
    <property type="entry name" value="YfiR/HmsC-like"/>
</dbReference>
<protein>
    <recommendedName>
        <fullName evidence="3">YfiR family protein</fullName>
    </recommendedName>
</protein>
<proteinExistence type="predicted"/>
<dbReference type="AlphaFoldDB" id="A0A1W1XC96"/>
<dbReference type="Pfam" id="PF13689">
    <property type="entry name" value="DUF4154"/>
    <property type="match status" value="1"/>
</dbReference>
<dbReference type="RefSeq" id="WP_170920379.1">
    <property type="nucleotide sequence ID" value="NZ_FWXF01000005.1"/>
</dbReference>
<gene>
    <name evidence="1" type="ORF">SAMN02746041_01195</name>
</gene>
<evidence type="ECO:0008006" key="3">
    <source>
        <dbReference type="Google" id="ProtNLM"/>
    </source>
</evidence>
<dbReference type="Proteomes" id="UP000192783">
    <property type="component" value="Unassembled WGS sequence"/>
</dbReference>
<sequence length="189" mass="20840">MRKMRRRRVRWGVLAFYVAAVLLWGAFPPAGVGAEDALLREEEVKAAFVFNFLKFVEWPEQGAASDPLVLCVQATHPLADTLKSLDGKEIRGRPLRVLDSVKISDLSRCQTLFLGSGIGPDQVDAILKDLSGRAVLTLGDSPEFCAQGGMIGLVKEGNKMRFQINLRTARAARLKISSKLLKLARHVIQ</sequence>
<dbReference type="EMBL" id="FWXF01000005">
    <property type="protein sequence ID" value="SMC21507.1"/>
    <property type="molecule type" value="Genomic_DNA"/>
</dbReference>
<evidence type="ECO:0000313" key="2">
    <source>
        <dbReference type="Proteomes" id="UP000192783"/>
    </source>
</evidence>
<evidence type="ECO:0000313" key="1">
    <source>
        <dbReference type="EMBL" id="SMC21507.1"/>
    </source>
</evidence>